<protein>
    <submittedName>
        <fullName evidence="1">Uncharacterized protein</fullName>
    </submittedName>
</protein>
<evidence type="ECO:0000313" key="1">
    <source>
        <dbReference type="EMBL" id="KAG2559241.1"/>
    </source>
</evidence>
<proteinExistence type="predicted"/>
<gene>
    <name evidence="1" type="ORF">PVAP13_8NG294700</name>
</gene>
<comment type="caution">
    <text evidence="1">The sequence shown here is derived from an EMBL/GenBank/DDBJ whole genome shotgun (WGS) entry which is preliminary data.</text>
</comment>
<name>A0A8T0PAS2_PANVG</name>
<dbReference type="AlphaFoldDB" id="A0A8T0PAS2"/>
<keyword evidence="2" id="KW-1185">Reference proteome</keyword>
<dbReference type="EMBL" id="CM029052">
    <property type="protein sequence ID" value="KAG2559241.1"/>
    <property type="molecule type" value="Genomic_DNA"/>
</dbReference>
<accession>A0A8T0PAS2</accession>
<dbReference type="Proteomes" id="UP000823388">
    <property type="component" value="Chromosome 8N"/>
</dbReference>
<organism evidence="1 2">
    <name type="scientific">Panicum virgatum</name>
    <name type="common">Blackwell switchgrass</name>
    <dbReference type="NCBI Taxonomy" id="38727"/>
    <lineage>
        <taxon>Eukaryota</taxon>
        <taxon>Viridiplantae</taxon>
        <taxon>Streptophyta</taxon>
        <taxon>Embryophyta</taxon>
        <taxon>Tracheophyta</taxon>
        <taxon>Spermatophyta</taxon>
        <taxon>Magnoliopsida</taxon>
        <taxon>Liliopsida</taxon>
        <taxon>Poales</taxon>
        <taxon>Poaceae</taxon>
        <taxon>PACMAD clade</taxon>
        <taxon>Panicoideae</taxon>
        <taxon>Panicodae</taxon>
        <taxon>Paniceae</taxon>
        <taxon>Panicinae</taxon>
        <taxon>Panicum</taxon>
        <taxon>Panicum sect. Hiantes</taxon>
    </lineage>
</organism>
<evidence type="ECO:0000313" key="2">
    <source>
        <dbReference type="Proteomes" id="UP000823388"/>
    </source>
</evidence>
<sequence length="94" mass="10325">MASAAILRSVARSLRLWRPLDRQGCLLARRSVEDLSTTTRLLSSSVPTELDFKRTEILGFVGRVQTFSRALDMEGSAGRGGALLCFYSVSGFKL</sequence>
<reference evidence="1" key="1">
    <citation type="submission" date="2020-05" db="EMBL/GenBank/DDBJ databases">
        <title>WGS assembly of Panicum virgatum.</title>
        <authorList>
            <person name="Lovell J.T."/>
            <person name="Jenkins J."/>
            <person name="Shu S."/>
            <person name="Juenger T.E."/>
            <person name="Schmutz J."/>
        </authorList>
    </citation>
    <scope>NUCLEOTIDE SEQUENCE</scope>
    <source>
        <strain evidence="1">AP13</strain>
    </source>
</reference>